<reference evidence="1 2" key="1">
    <citation type="submission" date="2020-11" db="EMBL/GenBank/DDBJ databases">
        <authorList>
            <person name="Asamoah-Frimpong E.A."/>
            <person name="Attaran A."/>
            <person name="Berhane B."/>
            <person name="Boone B.K."/>
            <person name="Cesta G."/>
            <person name="Chorbajian C."/>
            <person name="Cowan J.T."/>
            <person name="Datu D.V."/>
            <person name="Der L."/>
            <person name="Egbunine A.O."/>
            <person name="Giampietro H."/>
            <person name="Gunnison R.P."/>
            <person name="Joseph M.A."/>
            <person name="Kiewe T."/>
            <person name="Oboh E.C."/>
            <person name="O'Neill K."/>
            <person name="Oxlaj J.A."/>
            <person name="Patel A.K."/>
            <person name="Saqaf K."/>
            <person name="Vuong K."/>
            <person name="Walker C."/>
            <person name="Wikina T."/>
            <person name="Yan T."/>
            <person name="Avazpour P."/>
            <person name="Kim F.M."/>
            <person name="Mason K.J."/>
            <person name="Nguyen D.A."/>
            <person name="Pettit S.M."/>
            <person name="Zhou O.J."/>
            <person name="Brissett D.L."/>
            <person name="Gualtieri C."/>
            <person name="Hufford T.M."/>
            <person name="Ko J.M."/>
            <person name="Novak J.K."/>
            <person name="Smith Z.M."/>
            <person name="Erill I."/>
            <person name="Caruso S.M."/>
            <person name="Garlena R.A."/>
            <person name="Russell D.A."/>
            <person name="Pope W.H."/>
            <person name="Jacobs-Sera D."/>
            <person name="Hatfull G.F."/>
        </authorList>
    </citation>
    <scope>NUCLEOTIDE SEQUENCE [LARGE SCALE GENOMIC DNA]</scope>
</reference>
<evidence type="ECO:0000313" key="2">
    <source>
        <dbReference type="Proteomes" id="UP000595090"/>
    </source>
</evidence>
<accession>A0A7T0M101</accession>
<keyword evidence="2" id="KW-1185">Reference proteome</keyword>
<protein>
    <submittedName>
        <fullName evidence="1">Uncharacterized protein</fullName>
    </submittedName>
</protein>
<organism evidence="1 2">
    <name type="scientific">Streptomyces phage TurkishDelight</name>
    <dbReference type="NCBI Taxonomy" id="2793708"/>
    <lineage>
        <taxon>Viruses</taxon>
        <taxon>Duplodnaviria</taxon>
        <taxon>Heunggongvirae</taxon>
        <taxon>Uroviricota</taxon>
        <taxon>Caudoviricetes</taxon>
        <taxon>Dolmabahcevirus</taxon>
        <taxon>Dolmabahcevirus turkishdelight</taxon>
    </lineage>
</organism>
<dbReference type="KEGG" id="vg:80020328"/>
<dbReference type="GeneID" id="80020328"/>
<evidence type="ECO:0000313" key="1">
    <source>
        <dbReference type="EMBL" id="QPL14071.1"/>
    </source>
</evidence>
<sequence length="65" mass="7101">MATPAEIELRDYPAPVWTGQDEGLCAVCSAKCKRYGEHANPLCRDCFTVRAGIWGAGVRQKAFNA</sequence>
<gene>
    <name evidence="1" type="primary">42</name>
    <name evidence="1" type="ORF">SEA_TURKISHDELIGHT_42</name>
</gene>
<dbReference type="RefSeq" id="YP_010755658.1">
    <property type="nucleotide sequence ID" value="NC_073473.1"/>
</dbReference>
<dbReference type="Proteomes" id="UP000595090">
    <property type="component" value="Segment"/>
</dbReference>
<proteinExistence type="predicted"/>
<name>A0A7T0M101_9CAUD</name>
<dbReference type="EMBL" id="MW291017">
    <property type="protein sequence ID" value="QPL14071.1"/>
    <property type="molecule type" value="Genomic_DNA"/>
</dbReference>